<accession>A0A1C5A9U7</accession>
<dbReference type="STRING" id="121616.GA0070216_11519"/>
<dbReference type="AlphaFoldDB" id="A0A1C5A9U7"/>
<keyword evidence="2" id="KW-0472">Membrane</keyword>
<feature type="compositionally biased region" description="Basic and acidic residues" evidence="1">
    <location>
        <begin position="349"/>
        <end position="359"/>
    </location>
</feature>
<feature type="region of interest" description="Disordered" evidence="1">
    <location>
        <begin position="349"/>
        <end position="372"/>
    </location>
</feature>
<evidence type="ECO:0000256" key="1">
    <source>
        <dbReference type="SAM" id="MobiDB-lite"/>
    </source>
</evidence>
<keyword evidence="2" id="KW-1133">Transmembrane helix</keyword>
<evidence type="ECO:0000259" key="3">
    <source>
        <dbReference type="Pfam" id="PF01882"/>
    </source>
</evidence>
<organism evidence="4 5">
    <name type="scientific">Micromonospora matsumotoense</name>
    <dbReference type="NCBI Taxonomy" id="121616"/>
    <lineage>
        <taxon>Bacteria</taxon>
        <taxon>Bacillati</taxon>
        <taxon>Actinomycetota</taxon>
        <taxon>Actinomycetes</taxon>
        <taxon>Micromonosporales</taxon>
        <taxon>Micromonosporaceae</taxon>
        <taxon>Micromonospora</taxon>
    </lineage>
</organism>
<feature type="transmembrane region" description="Helical" evidence="2">
    <location>
        <begin position="7"/>
        <end position="25"/>
    </location>
</feature>
<gene>
    <name evidence="4" type="ORF">GA0070216_11519</name>
</gene>
<reference evidence="5" key="1">
    <citation type="submission" date="2016-06" db="EMBL/GenBank/DDBJ databases">
        <authorList>
            <person name="Varghese N."/>
            <person name="Submissions Spin"/>
        </authorList>
    </citation>
    <scope>NUCLEOTIDE SEQUENCE [LARGE SCALE GENOMIC DNA]</scope>
    <source>
        <strain evidence="5">DSM 44100</strain>
    </source>
</reference>
<proteinExistence type="predicted"/>
<dbReference type="Proteomes" id="UP000198797">
    <property type="component" value="Unassembled WGS sequence"/>
</dbReference>
<dbReference type="Pfam" id="PF01882">
    <property type="entry name" value="DUF58"/>
    <property type="match status" value="1"/>
</dbReference>
<name>A0A1C5A9U7_9ACTN</name>
<dbReference type="PANTHER" id="PTHR34351">
    <property type="entry name" value="SLR1927 PROTEIN-RELATED"/>
    <property type="match status" value="1"/>
</dbReference>
<dbReference type="InterPro" id="IPR002881">
    <property type="entry name" value="DUF58"/>
</dbReference>
<feature type="transmembrane region" description="Helical" evidence="2">
    <location>
        <begin position="31"/>
        <end position="48"/>
    </location>
</feature>
<dbReference type="EMBL" id="FMCU01000015">
    <property type="protein sequence ID" value="SCF41997.1"/>
    <property type="molecule type" value="Genomic_DNA"/>
</dbReference>
<evidence type="ECO:0000313" key="4">
    <source>
        <dbReference type="EMBL" id="SCF41997.1"/>
    </source>
</evidence>
<feature type="domain" description="DUF58" evidence="3">
    <location>
        <begin position="190"/>
        <end position="275"/>
    </location>
</feature>
<keyword evidence="5" id="KW-1185">Reference proteome</keyword>
<protein>
    <recommendedName>
        <fullName evidence="3">DUF58 domain-containing protein</fullName>
    </recommendedName>
</protein>
<keyword evidence="2" id="KW-0812">Transmembrane</keyword>
<sequence length="403" mass="42634">MLTGSGWAVLLGAVALTVAGLALGYPTLTGVGVAAAVAVACALAAILIRPRISVTRTITPHRVTVGEPALIRLDVHNLNRFPAPRFDAVEQFDGTPLRVRVAPLAGRQRRALHLPVPTARRGLVRLGPVVVERYDLLGLARRAQPISGQAWLWIRPRVHPVPAVPRGVVLDFEGRLTDQSARGSTAFAALREYQPGDDPRHIHWRSSARRGTLLVREHVDTTEPTTTVLLDTRGNVLTPAGFEVAVEVAASVAAASTRGGHEVSLVAVGEDRQAVREAGGYDVLDRLAALERSRADGNDVLVRLAERARPGGTLVVVSGAEQGLVARLAPLRRRFSQVVVVQLDADRADPGDVGPDRARPAGGDGSTPVPTVTRRAGLAVVRATHVDGAVRAWSRVVGGGTAC</sequence>
<evidence type="ECO:0000313" key="5">
    <source>
        <dbReference type="Proteomes" id="UP000198797"/>
    </source>
</evidence>
<evidence type="ECO:0000256" key="2">
    <source>
        <dbReference type="SAM" id="Phobius"/>
    </source>
</evidence>
<dbReference type="PANTHER" id="PTHR34351:SF1">
    <property type="entry name" value="SLR1927 PROTEIN"/>
    <property type="match status" value="1"/>
</dbReference>